<organism evidence="2 3">
    <name type="scientific">Bacillus salacetis</name>
    <dbReference type="NCBI Taxonomy" id="2315464"/>
    <lineage>
        <taxon>Bacteria</taxon>
        <taxon>Bacillati</taxon>
        <taxon>Bacillota</taxon>
        <taxon>Bacilli</taxon>
        <taxon>Bacillales</taxon>
        <taxon>Bacillaceae</taxon>
        <taxon>Bacillus</taxon>
    </lineage>
</organism>
<reference evidence="2 3" key="1">
    <citation type="submission" date="2018-09" db="EMBL/GenBank/DDBJ databases">
        <title>Bacillus saliacetes sp. nov., isolated from Thai shrimp paste (Ka-pi).</title>
        <authorList>
            <person name="Daroonpunt R."/>
            <person name="Tanasupawat S."/>
            <person name="Yiamsombut S."/>
        </authorList>
    </citation>
    <scope>NUCLEOTIDE SEQUENCE [LARGE SCALE GENOMIC DNA]</scope>
    <source>
        <strain evidence="2 3">SKP7-4</strain>
    </source>
</reference>
<gene>
    <name evidence="2" type="ORF">D3H55_04885</name>
</gene>
<feature type="transmembrane region" description="Helical" evidence="1">
    <location>
        <begin position="33"/>
        <end position="55"/>
    </location>
</feature>
<keyword evidence="1" id="KW-0472">Membrane</keyword>
<dbReference type="Proteomes" id="UP000265801">
    <property type="component" value="Unassembled WGS sequence"/>
</dbReference>
<dbReference type="EMBL" id="QXIR01000004">
    <property type="protein sequence ID" value="RIW37371.1"/>
    <property type="molecule type" value="Genomic_DNA"/>
</dbReference>
<dbReference type="AlphaFoldDB" id="A0A3A1R782"/>
<evidence type="ECO:0000313" key="2">
    <source>
        <dbReference type="EMBL" id="RIW37371.1"/>
    </source>
</evidence>
<feature type="transmembrane region" description="Helical" evidence="1">
    <location>
        <begin position="76"/>
        <end position="100"/>
    </location>
</feature>
<keyword evidence="3" id="KW-1185">Reference proteome</keyword>
<keyword evidence="1" id="KW-1133">Transmembrane helix</keyword>
<keyword evidence="1" id="KW-0812">Transmembrane</keyword>
<comment type="caution">
    <text evidence="2">The sequence shown here is derived from an EMBL/GenBank/DDBJ whole genome shotgun (WGS) entry which is preliminary data.</text>
</comment>
<evidence type="ECO:0000313" key="3">
    <source>
        <dbReference type="Proteomes" id="UP000265801"/>
    </source>
</evidence>
<sequence>MKKNLVGTIVTAAILSILVWVGSILFLFSYKEWSFFIGFTLTIVVFFFSSSGGITSQMANLSASRAYGKVQKDSGLKANVGFVFYGIVLFTVVSLVVQIITY</sequence>
<protein>
    <submittedName>
        <fullName evidence="2">Uncharacterized protein</fullName>
    </submittedName>
</protein>
<dbReference type="OrthoDB" id="2872863at2"/>
<evidence type="ECO:0000256" key="1">
    <source>
        <dbReference type="SAM" id="Phobius"/>
    </source>
</evidence>
<accession>A0A3A1R782</accession>
<feature type="transmembrane region" description="Helical" evidence="1">
    <location>
        <begin position="5"/>
        <end position="27"/>
    </location>
</feature>
<dbReference type="RefSeq" id="WP_119545790.1">
    <property type="nucleotide sequence ID" value="NZ_QXIR01000004.1"/>
</dbReference>
<proteinExistence type="predicted"/>
<name>A0A3A1R782_9BACI</name>